<accession>A0A9P8RS36</accession>
<dbReference type="Proteomes" id="UP000750711">
    <property type="component" value="Unassembled WGS sequence"/>
</dbReference>
<organism evidence="1 2">
    <name type="scientific">Trichoglossum hirsutum</name>
    <dbReference type="NCBI Taxonomy" id="265104"/>
    <lineage>
        <taxon>Eukaryota</taxon>
        <taxon>Fungi</taxon>
        <taxon>Dikarya</taxon>
        <taxon>Ascomycota</taxon>
        <taxon>Pezizomycotina</taxon>
        <taxon>Geoglossomycetes</taxon>
        <taxon>Geoglossales</taxon>
        <taxon>Geoglossaceae</taxon>
        <taxon>Trichoglossum</taxon>
    </lineage>
</organism>
<evidence type="ECO:0000313" key="1">
    <source>
        <dbReference type="EMBL" id="KAH0563003.1"/>
    </source>
</evidence>
<keyword evidence="2" id="KW-1185">Reference proteome</keyword>
<protein>
    <submittedName>
        <fullName evidence="1">Uncharacterized protein</fullName>
    </submittedName>
</protein>
<dbReference type="AlphaFoldDB" id="A0A9P8RS36"/>
<proteinExistence type="predicted"/>
<evidence type="ECO:0000313" key="2">
    <source>
        <dbReference type="Proteomes" id="UP000750711"/>
    </source>
</evidence>
<sequence length="121" mass="12894">MQTGINNAQLQANSYAAGIVKTFSEARLPPRIDTLFNELINLFGAAFGAGFDADQIGFLRGLVGNAARRARALVDSLDTGLMRGDADASNSHIWDYLKGGQLASPTQPADATAINNWLQTI</sequence>
<comment type="caution">
    <text evidence="1">The sequence shown here is derived from an EMBL/GenBank/DDBJ whole genome shotgun (WGS) entry which is preliminary data.</text>
</comment>
<dbReference type="EMBL" id="JAGHQM010000270">
    <property type="protein sequence ID" value="KAH0563003.1"/>
    <property type="molecule type" value="Genomic_DNA"/>
</dbReference>
<name>A0A9P8RS36_9PEZI</name>
<reference evidence="1" key="1">
    <citation type="submission" date="2021-03" db="EMBL/GenBank/DDBJ databases">
        <title>Comparative genomics and phylogenomic investigation of the class Geoglossomycetes provide insights into ecological specialization and systematics.</title>
        <authorList>
            <person name="Melie T."/>
            <person name="Pirro S."/>
            <person name="Miller A.N."/>
            <person name="Quandt A."/>
        </authorList>
    </citation>
    <scope>NUCLEOTIDE SEQUENCE</scope>
    <source>
        <strain evidence="1">CAQ_001_2017</strain>
    </source>
</reference>
<gene>
    <name evidence="1" type="ORF">GP486_002436</name>
</gene>